<dbReference type="EMBL" id="SDMK01000005">
    <property type="protein sequence ID" value="RXS93425.1"/>
    <property type="molecule type" value="Genomic_DNA"/>
</dbReference>
<evidence type="ECO:0000313" key="2">
    <source>
        <dbReference type="EMBL" id="RXS93425.1"/>
    </source>
</evidence>
<gene>
    <name evidence="2" type="ORF">ESZ00_18965</name>
</gene>
<sequence>MQPHLRERRGGTLFSLSGRTISPGPEVAALIAPIVGRFSLSISSSLQAPCAPIGSDYRVGAWHSAEQRAVSDTGKRRYIALQPIFDSKGQVFGYEALCRTTNSKGFTSDPRSATRHVIEDWLLDGLEKLTDGKPVFVNCTREDLLEFFALLPTSTVLEVLETVEVDEWVEDACRKIKAFGHLIALDDFQLHGCNHDLIQLADYIKVDFRQDGKECRKKLLSTLKKRPIQFIAEKVETREELEAALEEGFDLFQGYYLARPILLSKGRSYCSWLNQLRMHWLFKFRWSSHRLSREMKNAKPVPSCQ</sequence>
<dbReference type="SMART" id="SM00052">
    <property type="entry name" value="EAL"/>
    <property type="match status" value="1"/>
</dbReference>
<dbReference type="InterPro" id="IPR035919">
    <property type="entry name" value="EAL_sf"/>
</dbReference>
<dbReference type="AlphaFoldDB" id="A0A4Q1S948"/>
<protein>
    <submittedName>
        <fullName evidence="2">EAL domain-containing protein</fullName>
    </submittedName>
</protein>
<accession>A0A4Q1S948</accession>
<evidence type="ECO:0000259" key="1">
    <source>
        <dbReference type="SMART" id="SM00052"/>
    </source>
</evidence>
<feature type="domain" description="EAL" evidence="1">
    <location>
        <begin position="58"/>
        <end position="265"/>
    </location>
</feature>
<name>A0A4Q1S948_9BACT</name>
<organism evidence="2 3">
    <name type="scientific">Silvibacterium dinghuense</name>
    <dbReference type="NCBI Taxonomy" id="1560006"/>
    <lineage>
        <taxon>Bacteria</taxon>
        <taxon>Pseudomonadati</taxon>
        <taxon>Acidobacteriota</taxon>
        <taxon>Terriglobia</taxon>
        <taxon>Terriglobales</taxon>
        <taxon>Acidobacteriaceae</taxon>
        <taxon>Silvibacterium</taxon>
    </lineage>
</organism>
<dbReference type="PANTHER" id="PTHR33121:SF76">
    <property type="entry name" value="SIGNALING PROTEIN"/>
    <property type="match status" value="1"/>
</dbReference>
<dbReference type="PANTHER" id="PTHR33121">
    <property type="entry name" value="CYCLIC DI-GMP PHOSPHODIESTERASE PDEF"/>
    <property type="match status" value="1"/>
</dbReference>
<dbReference type="GO" id="GO:0071111">
    <property type="term" value="F:cyclic-guanylate-specific phosphodiesterase activity"/>
    <property type="evidence" value="ECO:0007669"/>
    <property type="project" value="InterPro"/>
</dbReference>
<keyword evidence="3" id="KW-1185">Reference proteome</keyword>
<proteinExistence type="predicted"/>
<dbReference type="Proteomes" id="UP000290253">
    <property type="component" value="Unassembled WGS sequence"/>
</dbReference>
<reference evidence="2 3" key="1">
    <citation type="journal article" date="2016" name="Int. J. Syst. Evol. Microbiol.">
        <title>Acidipila dinghuensis sp. nov., an acidobacterium isolated from forest soil.</title>
        <authorList>
            <person name="Jiang Y.W."/>
            <person name="Wang J."/>
            <person name="Chen M.H."/>
            <person name="Lv Y.Y."/>
            <person name="Qiu L.H."/>
        </authorList>
    </citation>
    <scope>NUCLEOTIDE SEQUENCE [LARGE SCALE GENOMIC DNA]</scope>
    <source>
        <strain evidence="2 3">DHOF10</strain>
    </source>
</reference>
<dbReference type="InterPro" id="IPR001633">
    <property type="entry name" value="EAL_dom"/>
</dbReference>
<comment type="caution">
    <text evidence="2">The sequence shown here is derived from an EMBL/GenBank/DDBJ whole genome shotgun (WGS) entry which is preliminary data.</text>
</comment>
<dbReference type="SUPFAM" id="SSF141868">
    <property type="entry name" value="EAL domain-like"/>
    <property type="match status" value="1"/>
</dbReference>
<dbReference type="InterPro" id="IPR050706">
    <property type="entry name" value="Cyclic-di-GMP_PDE-like"/>
</dbReference>
<dbReference type="OrthoDB" id="9804751at2"/>
<evidence type="ECO:0000313" key="3">
    <source>
        <dbReference type="Proteomes" id="UP000290253"/>
    </source>
</evidence>
<dbReference type="Pfam" id="PF00563">
    <property type="entry name" value="EAL"/>
    <property type="match status" value="1"/>
</dbReference>
<dbReference type="Gene3D" id="3.20.20.450">
    <property type="entry name" value="EAL domain"/>
    <property type="match status" value="1"/>
</dbReference>